<organism evidence="2">
    <name type="scientific">Streptococcus infantis SK1302</name>
    <dbReference type="NCBI Taxonomy" id="871237"/>
    <lineage>
        <taxon>Bacteria</taxon>
        <taxon>Bacillati</taxon>
        <taxon>Bacillota</taxon>
        <taxon>Bacilli</taxon>
        <taxon>Lactobacillales</taxon>
        <taxon>Streptococcaceae</taxon>
        <taxon>Streptococcus</taxon>
    </lineage>
</organism>
<feature type="transmembrane region" description="Helical" evidence="1">
    <location>
        <begin position="83"/>
        <end position="104"/>
    </location>
</feature>
<evidence type="ECO:0000256" key="1">
    <source>
        <dbReference type="SAM" id="Phobius"/>
    </source>
</evidence>
<accession>A0ABN0B7J0</accession>
<keyword evidence="1" id="KW-0812">Transmembrane</keyword>
<proteinExistence type="predicted"/>
<dbReference type="EMBL" id="AEDY01000020">
    <property type="protein sequence ID" value="EFO55078.1"/>
    <property type="molecule type" value="Genomic_DNA"/>
</dbReference>
<evidence type="ECO:0000313" key="2">
    <source>
        <dbReference type="EMBL" id="EFO55078.1"/>
    </source>
</evidence>
<reference evidence="2" key="1">
    <citation type="submission" date="2010-09" db="EMBL/GenBank/DDBJ databases">
        <authorList>
            <person name="Daugherty S.C."/>
            <person name="Kilian M."/>
            <person name="Tettelin H."/>
        </authorList>
    </citation>
    <scope>NUCLEOTIDE SEQUENCE [LARGE SCALE GENOMIC DNA]</scope>
    <source>
        <strain evidence="2">SK1302</strain>
    </source>
</reference>
<keyword evidence="1" id="KW-0472">Membrane</keyword>
<protein>
    <submittedName>
        <fullName evidence="2">Uncharacterized protein</fullName>
    </submittedName>
</protein>
<keyword evidence="1" id="KW-1133">Transmembrane helix</keyword>
<sequence>MNILIRFFHYYAQHITQRKELFNDEKSYFMKTFNLNINLILVSFLAGFIGWSLEFLSNQFKLNPLNFFDLSQFNSYLELGSKYSYTALSILLFILFVSVMFEILNRFRFDSLLNYFKSVYFTLKLRQFLTQREKSEKTTMIDNQNITTFNPINSSFNHCAHKSVVDIRKDDVTIFVKVPREQQGQKILSDMTSQLKEEVASQHPDYYFSAPNRIRNKLWLVGKKRQKGAMACVKQ</sequence>
<comment type="caution">
    <text evidence="2">The sequence shown here is derived from an EMBL/GenBank/DDBJ whole genome shotgun (WGS) entry which is preliminary data.</text>
</comment>
<feature type="transmembrane region" description="Helical" evidence="1">
    <location>
        <begin position="35"/>
        <end position="53"/>
    </location>
</feature>
<name>A0ABN0B7J0_9STRE</name>
<gene>
    <name evidence="2" type="ORF">SIN_0234</name>
</gene>